<dbReference type="EMBL" id="JABVED010000007">
    <property type="protein sequence ID" value="MBC6448375.1"/>
    <property type="molecule type" value="Genomic_DNA"/>
</dbReference>
<comment type="caution">
    <text evidence="1">The sequence shown here is derived from an EMBL/GenBank/DDBJ whole genome shotgun (WGS) entry which is preliminary data.</text>
</comment>
<dbReference type="Pfam" id="PF20060">
    <property type="entry name" value="DUF6459"/>
    <property type="match status" value="1"/>
</dbReference>
<evidence type="ECO:0000313" key="1">
    <source>
        <dbReference type="EMBL" id="MBC6448375.1"/>
    </source>
</evidence>
<sequence length="156" mass="16737">MRISALAEYEPPLCGEAEENRWITPAPRLVSVGAVRAPAPGLGQESLSRMFGLVLEALDGRRPVAQLRGAMSAGVYEAMVTRVRSASGWTHRLASLRSCAVSGAVVEASATVRVWRRGSPWRAVAVVARVELSAHGWVFTYLRVITPASSAARRVG</sequence>
<evidence type="ECO:0000313" key="2">
    <source>
        <dbReference type="Proteomes" id="UP000734823"/>
    </source>
</evidence>
<dbReference type="RefSeq" id="WP_187220861.1">
    <property type="nucleotide sequence ID" value="NZ_JABVED010000007.1"/>
</dbReference>
<organism evidence="1 2">
    <name type="scientific">Actinokineospora xionganensis</name>
    <dbReference type="NCBI Taxonomy" id="2684470"/>
    <lineage>
        <taxon>Bacteria</taxon>
        <taxon>Bacillati</taxon>
        <taxon>Actinomycetota</taxon>
        <taxon>Actinomycetes</taxon>
        <taxon>Pseudonocardiales</taxon>
        <taxon>Pseudonocardiaceae</taxon>
        <taxon>Actinokineospora</taxon>
    </lineage>
</organism>
<accession>A0ABR7L6Q2</accession>
<proteinExistence type="predicted"/>
<protein>
    <submittedName>
        <fullName evidence="1">Uncharacterized protein</fullName>
    </submittedName>
</protein>
<name>A0ABR7L6Q2_9PSEU</name>
<gene>
    <name evidence="1" type="ORF">GPZ80_14475</name>
</gene>
<reference evidence="1 2" key="1">
    <citation type="submission" date="2020-06" db="EMBL/GenBank/DDBJ databases">
        <title>Actinokineospora xiongansis sp. nov., isolated from soil of Baiyangdian.</title>
        <authorList>
            <person name="Zhang X."/>
        </authorList>
    </citation>
    <scope>NUCLEOTIDE SEQUENCE [LARGE SCALE GENOMIC DNA]</scope>
    <source>
        <strain evidence="1 2">HBU206404</strain>
    </source>
</reference>
<keyword evidence="2" id="KW-1185">Reference proteome</keyword>
<dbReference type="Proteomes" id="UP000734823">
    <property type="component" value="Unassembled WGS sequence"/>
</dbReference>
<dbReference type="InterPro" id="IPR045596">
    <property type="entry name" value="DUF6459"/>
</dbReference>